<accession>X1DJW9</accession>
<dbReference type="AlphaFoldDB" id="X1DJW9"/>
<dbReference type="EMBL" id="BART01020762">
    <property type="protein sequence ID" value="GAH05319.1"/>
    <property type="molecule type" value="Genomic_DNA"/>
</dbReference>
<reference evidence="1" key="1">
    <citation type="journal article" date="2014" name="Front. Microbiol.">
        <title>High frequency of phylogenetically diverse reductive dehalogenase-homologous genes in deep subseafloor sedimentary metagenomes.</title>
        <authorList>
            <person name="Kawai M."/>
            <person name="Futagami T."/>
            <person name="Toyoda A."/>
            <person name="Takaki Y."/>
            <person name="Nishi S."/>
            <person name="Hori S."/>
            <person name="Arai W."/>
            <person name="Tsubouchi T."/>
            <person name="Morono Y."/>
            <person name="Uchiyama I."/>
            <person name="Ito T."/>
            <person name="Fujiyama A."/>
            <person name="Inagaki F."/>
            <person name="Takami H."/>
        </authorList>
    </citation>
    <scope>NUCLEOTIDE SEQUENCE</scope>
    <source>
        <strain evidence="1">Expedition CK06-06</strain>
    </source>
</reference>
<protein>
    <submittedName>
        <fullName evidence="1">Uncharacterized protein</fullName>
    </submittedName>
</protein>
<name>X1DJW9_9ZZZZ</name>
<comment type="caution">
    <text evidence="1">The sequence shown here is derived from an EMBL/GenBank/DDBJ whole genome shotgun (WGS) entry which is preliminary data.</text>
</comment>
<feature type="non-terminal residue" evidence="1">
    <location>
        <position position="84"/>
    </location>
</feature>
<sequence>MVAIPKTMLVGLFKEVIEEVVEQREERKIKEFIDIIYNNLQKDEQQDARLSDQHIEIMSIVKEMRAGFQQMENVLNKLISNLNS</sequence>
<proteinExistence type="predicted"/>
<evidence type="ECO:0000313" key="1">
    <source>
        <dbReference type="EMBL" id="GAH05319.1"/>
    </source>
</evidence>
<organism evidence="1">
    <name type="scientific">marine sediment metagenome</name>
    <dbReference type="NCBI Taxonomy" id="412755"/>
    <lineage>
        <taxon>unclassified sequences</taxon>
        <taxon>metagenomes</taxon>
        <taxon>ecological metagenomes</taxon>
    </lineage>
</organism>
<gene>
    <name evidence="1" type="ORF">S01H4_38495</name>
</gene>